<keyword evidence="1" id="KW-0472">Membrane</keyword>
<dbReference type="EMBL" id="OU015569">
    <property type="protein sequence ID" value="CAG5095153.1"/>
    <property type="molecule type" value="Genomic_DNA"/>
</dbReference>
<protein>
    <submittedName>
        <fullName evidence="2">Oidioi.mRNA.OKI2018_I69.XSR.g14055.t1.cds</fullName>
    </submittedName>
</protein>
<name>A0ABN7S8Q5_OIKDI</name>
<accession>A0ABN7S8Q5</accession>
<evidence type="ECO:0000313" key="3">
    <source>
        <dbReference type="Proteomes" id="UP001158576"/>
    </source>
</evidence>
<dbReference type="Proteomes" id="UP001158576">
    <property type="component" value="Chromosome XSR"/>
</dbReference>
<evidence type="ECO:0000313" key="2">
    <source>
        <dbReference type="EMBL" id="CAG5095153.1"/>
    </source>
</evidence>
<feature type="transmembrane region" description="Helical" evidence="1">
    <location>
        <begin position="269"/>
        <end position="287"/>
    </location>
</feature>
<reference evidence="2 3" key="1">
    <citation type="submission" date="2021-04" db="EMBL/GenBank/DDBJ databases">
        <authorList>
            <person name="Bliznina A."/>
        </authorList>
    </citation>
    <scope>NUCLEOTIDE SEQUENCE [LARGE SCALE GENOMIC DNA]</scope>
</reference>
<sequence>MQCNLKMIDPSGKGLCDCERPANSRKSIKFQVVVKTICPLHPETLYFIQRASMMRVPIELIPYNHREISLFNSRKMAACVNVTDHPVIRRALNDLGDYSAGECARNKLLARQLLAENLRRYVLFSLHNGKLEKHWRAQLETFLRMGPKVKLFDYSRDGVIAFHWSSQPRERLEKNAFEDLAALERLKRYEYFGGDEPDVIDCEIAATLLWLAHEKDTRISKALRNSRMWCQYLRRMEKILTQANTNCQNLSLRLIHCSAGSLFEIAIKYTPTAFILSGLAIALIACFRGAKL</sequence>
<organism evidence="2 3">
    <name type="scientific">Oikopleura dioica</name>
    <name type="common">Tunicate</name>
    <dbReference type="NCBI Taxonomy" id="34765"/>
    <lineage>
        <taxon>Eukaryota</taxon>
        <taxon>Metazoa</taxon>
        <taxon>Chordata</taxon>
        <taxon>Tunicata</taxon>
        <taxon>Appendicularia</taxon>
        <taxon>Copelata</taxon>
        <taxon>Oikopleuridae</taxon>
        <taxon>Oikopleura</taxon>
    </lineage>
</organism>
<evidence type="ECO:0000256" key="1">
    <source>
        <dbReference type="SAM" id="Phobius"/>
    </source>
</evidence>
<keyword evidence="1" id="KW-0812">Transmembrane</keyword>
<proteinExistence type="predicted"/>
<keyword evidence="1" id="KW-1133">Transmembrane helix</keyword>
<gene>
    <name evidence="2" type="ORF">OKIOD_LOCUS5613</name>
</gene>
<keyword evidence="3" id="KW-1185">Reference proteome</keyword>